<dbReference type="Proteomes" id="UP001189429">
    <property type="component" value="Unassembled WGS sequence"/>
</dbReference>
<evidence type="ECO:0000313" key="2">
    <source>
        <dbReference type="EMBL" id="CAK0825147.1"/>
    </source>
</evidence>
<evidence type="ECO:0008006" key="4">
    <source>
        <dbReference type="Google" id="ProtNLM"/>
    </source>
</evidence>
<accession>A0ABN9S2Q0</accession>
<organism evidence="2 3">
    <name type="scientific">Prorocentrum cordatum</name>
    <dbReference type="NCBI Taxonomy" id="2364126"/>
    <lineage>
        <taxon>Eukaryota</taxon>
        <taxon>Sar</taxon>
        <taxon>Alveolata</taxon>
        <taxon>Dinophyceae</taxon>
        <taxon>Prorocentrales</taxon>
        <taxon>Prorocentraceae</taxon>
        <taxon>Prorocentrum</taxon>
    </lineage>
</organism>
<reference evidence="2" key="1">
    <citation type="submission" date="2023-10" db="EMBL/GenBank/DDBJ databases">
        <authorList>
            <person name="Chen Y."/>
            <person name="Shah S."/>
            <person name="Dougan E. K."/>
            <person name="Thang M."/>
            <person name="Chan C."/>
        </authorList>
    </citation>
    <scope>NUCLEOTIDE SEQUENCE [LARGE SCALE GENOMIC DNA]</scope>
</reference>
<evidence type="ECO:0000256" key="1">
    <source>
        <dbReference type="SAM" id="MobiDB-lite"/>
    </source>
</evidence>
<sequence>ELSVPPFLGIAPCDLEGAPLREACLGPPSHWGRLFESGQVLRPAQYERARAVCRAQNRGQAVPPPDAEPLLDDVGESDDGGGALAPVGAAAVGGAVTRQAPPASAPEDVRILKIADELGVMFGGGRLPAPDGRWVDVSSVSGLALDSPSGYAWVVGPEFGMMLKGGKLRLIADRGAGPADQGDDGGGAELDARILEVSRDRLGKRFKDSKVAVDLVTETAWGSWPLTGPRTTKWCLQFILQTSGHPGARHSWWKSTCSLSIADPGVSDHETAMKAAGYALTYDQVNAAELSFVELLLRRAQLAEYRYKHKLLWTDGQVDALLQDEFLYLGVGETRGQLMICPLLEEFVASELHRESTISKESRKLNEERRLQAGQASHVHRPLVDAAAGLLTFPDGPGGKGKNEAERAAERAAAKAHAKGLDKATAAAKARVNSAVECLNEMYGCPVNAPPGLGESLAQRRSVEILADVYRAMPPPPCTAAQALSELGGSRPGYADSDPRRNFQPDLVSLPSVGGLADGEQVLSGQALERWRSVSTTLRPESSGSSTSANALIRPYSDLSLVKDQVRYSNFVMQMLEAGLVTTRAERPATVGIFFVAKKDGRLCMVLDTRAVNDLFDEPAHSRLPTPASWASVEIGLALATRLGVTATGYVTPHLEVMAVGWSWALYFCQAMATASALRAGVPTEAFLLDKKHAPDITGDKFGTAIYVNNAGVIGTCDDVVRDMARKLYAQLAADGLQRKELEHGSPEAQFTGMALDRASGRISVGHRRCWKVRLAIAAILEDGFVSEKILHRIVGRFTWSAILRRCLLSIPHSIYRFIEVAGDSPVKIWPAVARELRWMMALLPLAYTDSKRPWSTRVVATDTEGANVADNEGFGIVVNPFDLQTVREWGRQSERWRFAVEDAAQARRRALASDGEPSGPEVRASLQAAVEALARASGDPDAPPEFDDGLWRPGGGPYTLGPSSTWRDWVDDGCLEDFDSDSDDSEDEALKARSFGQYFLEVNKVTRPSALMYDRYFRDFQTWASNNGLPLNASEDISFAMLEYLEDLYFQGHSRDSGEKVIAVLGRAKIALKGFRRLAPGLSRAPLPWIGLCALVGAALRINELEFAQCLVFQFRTYLRPIECRGLRVAQLVPPLPGSGTKFWALLLAPEEEAIPTKTKEFDESILLDSPELRKFSSLFKRVSEAAGLGQANLHPCTTRRGGASDDALRQTRSLEEIKRRGRWAADTSVKRCEKHARVLKSLERLPKPVRDYGLAIESQLRQLLALQAKPPPPPGLGPKRLHGKG</sequence>
<feature type="region of interest" description="Disordered" evidence="1">
    <location>
        <begin position="1268"/>
        <end position="1287"/>
    </location>
</feature>
<gene>
    <name evidence="2" type="ORF">PCOR1329_LOCUS25347</name>
</gene>
<evidence type="ECO:0000313" key="3">
    <source>
        <dbReference type="Proteomes" id="UP001189429"/>
    </source>
</evidence>
<proteinExistence type="predicted"/>
<dbReference type="EMBL" id="CAUYUJ010008857">
    <property type="protein sequence ID" value="CAK0825147.1"/>
    <property type="molecule type" value="Genomic_DNA"/>
</dbReference>
<keyword evidence="3" id="KW-1185">Reference proteome</keyword>
<name>A0ABN9S2Q0_9DINO</name>
<comment type="caution">
    <text evidence="2">The sequence shown here is derived from an EMBL/GenBank/DDBJ whole genome shotgun (WGS) entry which is preliminary data.</text>
</comment>
<protein>
    <recommendedName>
        <fullName evidence="4">RNA-directed RNA polymerase</fullName>
    </recommendedName>
</protein>
<feature type="non-terminal residue" evidence="2">
    <location>
        <position position="1"/>
    </location>
</feature>